<dbReference type="InterPro" id="IPR033844">
    <property type="entry name" value="ASRGL1_meta"/>
</dbReference>
<evidence type="ECO:0000256" key="3">
    <source>
        <dbReference type="ARBA" id="ARBA00022670"/>
    </source>
</evidence>
<dbReference type="GO" id="GO:0004067">
    <property type="term" value="F:asparaginase activity"/>
    <property type="evidence" value="ECO:0007669"/>
    <property type="project" value="UniProtKB-EC"/>
</dbReference>
<dbReference type="Gene3D" id="3.60.20.30">
    <property type="entry name" value="(Glycosyl)asparaginase"/>
    <property type="match status" value="1"/>
</dbReference>
<dbReference type="GO" id="GO:0008798">
    <property type="term" value="F:beta-aspartyl-peptidase activity"/>
    <property type="evidence" value="ECO:0007669"/>
    <property type="project" value="UniProtKB-EC"/>
</dbReference>
<evidence type="ECO:0000256" key="10">
    <source>
        <dbReference type="PIRSR" id="PIRSR600246-2"/>
    </source>
</evidence>
<keyword evidence="4" id="KW-0378">Hydrolase</keyword>
<dbReference type="OMA" id="HMSWAYQ"/>
<feature type="binding site" evidence="10">
    <location>
        <begin position="206"/>
        <end position="209"/>
    </location>
    <ligand>
        <name>substrate</name>
    </ligand>
</feature>
<dbReference type="Pfam" id="PF01112">
    <property type="entry name" value="Asparaginase_2"/>
    <property type="match status" value="1"/>
</dbReference>
<dbReference type="SUPFAM" id="SSF56235">
    <property type="entry name" value="N-terminal nucleophile aminohydrolases (Ntn hydrolases)"/>
    <property type="match status" value="1"/>
</dbReference>
<evidence type="ECO:0000313" key="13">
    <source>
        <dbReference type="Proteomes" id="UP000015102"/>
    </source>
</evidence>
<keyword evidence="13" id="KW-1185">Reference proteome</keyword>
<proteinExistence type="inferred from homology"/>
<organism evidence="12 13">
    <name type="scientific">Megaselia scalaris</name>
    <name type="common">Humpbacked fly</name>
    <name type="synonym">Phora scalaris</name>
    <dbReference type="NCBI Taxonomy" id="36166"/>
    <lineage>
        <taxon>Eukaryota</taxon>
        <taxon>Metazoa</taxon>
        <taxon>Ecdysozoa</taxon>
        <taxon>Arthropoda</taxon>
        <taxon>Hexapoda</taxon>
        <taxon>Insecta</taxon>
        <taxon>Pterygota</taxon>
        <taxon>Neoptera</taxon>
        <taxon>Endopterygota</taxon>
        <taxon>Diptera</taxon>
        <taxon>Brachycera</taxon>
        <taxon>Muscomorpha</taxon>
        <taxon>Platypezoidea</taxon>
        <taxon>Phoridae</taxon>
        <taxon>Megaseliini</taxon>
        <taxon>Megaselia</taxon>
    </lineage>
</organism>
<evidence type="ECO:0000256" key="4">
    <source>
        <dbReference type="ARBA" id="ARBA00022801"/>
    </source>
</evidence>
<evidence type="ECO:0000256" key="5">
    <source>
        <dbReference type="ARBA" id="ARBA00022813"/>
    </source>
</evidence>
<dbReference type="HOGENOM" id="CLU_021603_1_2_1"/>
<dbReference type="CDD" id="cd04702">
    <property type="entry name" value="ASRGL1_like"/>
    <property type="match status" value="1"/>
</dbReference>
<feature type="binding site" evidence="10">
    <location>
        <begin position="229"/>
        <end position="232"/>
    </location>
    <ligand>
        <name>substrate</name>
    </ligand>
</feature>
<dbReference type="InterPro" id="IPR000246">
    <property type="entry name" value="Peptidase_T2"/>
</dbReference>
<accession>T1GW36</accession>
<reference evidence="13" key="1">
    <citation type="submission" date="2013-02" db="EMBL/GenBank/DDBJ databases">
        <authorList>
            <person name="Hughes D."/>
        </authorList>
    </citation>
    <scope>NUCLEOTIDE SEQUENCE</scope>
    <source>
        <strain>Durham</strain>
        <strain evidence="13">NC isolate 2 -- Noor lab</strain>
    </source>
</reference>
<dbReference type="FunFam" id="3.60.20.30:FF:000001">
    <property type="entry name" value="Isoaspartyl peptidase/L-asparaginase"/>
    <property type="match status" value="1"/>
</dbReference>
<evidence type="ECO:0000256" key="11">
    <source>
        <dbReference type="PIRSR" id="PIRSR600246-3"/>
    </source>
</evidence>
<comment type="function">
    <text evidence="7">Has both L-asparaginase and beta-aspartyl peptidase activity. Does not have aspartylglucosaminidase activity and is inactive toward GlcNAc-L-Asn. Likewise, has no activity toward glutamine.</text>
</comment>
<evidence type="ECO:0000313" key="12">
    <source>
        <dbReference type="EnsemblMetazoa" id="MESCA008007-PA"/>
    </source>
</evidence>
<name>T1GW36_MEGSC</name>
<comment type="catalytic activity">
    <reaction evidence="1">
        <text>Cleavage of a beta-linked Asp residue from the N-terminus of a polypeptide.</text>
        <dbReference type="EC" id="3.4.19.5"/>
    </reaction>
</comment>
<feature type="active site" description="Nucleophile" evidence="9">
    <location>
        <position position="184"/>
    </location>
</feature>
<dbReference type="Proteomes" id="UP000015102">
    <property type="component" value="Unassembled WGS sequence"/>
</dbReference>
<evidence type="ECO:0000256" key="9">
    <source>
        <dbReference type="PIRSR" id="PIRSR600246-1"/>
    </source>
</evidence>
<sequence length="319" mass="33947">MKFKSDKPKIEPIVLVHGGAGTIAATSITPKVKGVTLAVRMGYKALEKTGNVLDAVQEAVRSMELDDHFNAGYGSVLNWNGDVEMDAAIMNGADLNCGSVSVLKNILSPISVARMVMEKSRHKYLAGEGAMQFARCKDVEVLPDGTLVTEKSQIALENFKKAMGNSTLRKSMSWSDLTFGEPGTVGAVAIDAEGNIAAATSTLPGRIGDSPIIGGGTIADNQFVGVSATGHGETFIRYTVAQKILALIEFKGFSAQQASEKVLNDMTARFNETGGVISIDANGDVGIHFTSKHMAWAYRKGSEMHYGITPGEDNVEEIK</sequence>
<dbReference type="InterPro" id="IPR029055">
    <property type="entry name" value="Ntn_hydrolases_N"/>
</dbReference>
<comment type="catalytic activity">
    <reaction evidence="6">
        <text>L-asparagine + H2O = L-aspartate + NH4(+)</text>
        <dbReference type="Rhea" id="RHEA:21016"/>
        <dbReference type="ChEBI" id="CHEBI:15377"/>
        <dbReference type="ChEBI" id="CHEBI:28938"/>
        <dbReference type="ChEBI" id="CHEBI:29991"/>
        <dbReference type="ChEBI" id="CHEBI:58048"/>
        <dbReference type="EC" id="3.5.1.1"/>
    </reaction>
</comment>
<dbReference type="PANTHER" id="PTHR10188:SF41">
    <property type="entry name" value="ISOASPARTYL PEPTIDASE_L-ASPARAGINASE"/>
    <property type="match status" value="1"/>
</dbReference>
<reference evidence="12" key="2">
    <citation type="submission" date="2015-06" db="UniProtKB">
        <authorList>
            <consortium name="EnsemblMetazoa"/>
        </authorList>
    </citation>
    <scope>IDENTIFICATION</scope>
</reference>
<evidence type="ECO:0000256" key="8">
    <source>
        <dbReference type="ARBA" id="ARBA00061780"/>
    </source>
</evidence>
<comment type="similarity">
    <text evidence="2">Belongs to the Ntn-hydrolase family.</text>
</comment>
<evidence type="ECO:0000256" key="2">
    <source>
        <dbReference type="ARBA" id="ARBA00010872"/>
    </source>
</evidence>
<protein>
    <submittedName>
        <fullName evidence="12">Uncharacterized protein</fullName>
    </submittedName>
</protein>
<dbReference type="AlphaFoldDB" id="T1GW36"/>
<evidence type="ECO:0000256" key="7">
    <source>
        <dbReference type="ARBA" id="ARBA00054922"/>
    </source>
</evidence>
<dbReference type="PANTHER" id="PTHR10188">
    <property type="entry name" value="L-ASPARAGINASE"/>
    <property type="match status" value="1"/>
</dbReference>
<evidence type="ECO:0000256" key="1">
    <source>
        <dbReference type="ARBA" id="ARBA00000306"/>
    </source>
</evidence>
<dbReference type="EnsemblMetazoa" id="MESCA008007-RA">
    <property type="protein sequence ID" value="MESCA008007-PA"/>
    <property type="gene ID" value="MESCA008007"/>
</dbReference>
<dbReference type="GO" id="GO:0005737">
    <property type="term" value="C:cytoplasm"/>
    <property type="evidence" value="ECO:0007669"/>
    <property type="project" value="TreeGrafter"/>
</dbReference>
<dbReference type="GO" id="GO:0033345">
    <property type="term" value="P:L-asparagine catabolic process via L-aspartate"/>
    <property type="evidence" value="ECO:0007669"/>
    <property type="project" value="TreeGrafter"/>
</dbReference>
<comment type="subunit">
    <text evidence="8">Heterodimer of an alpha and beta chain produced by autocleavage.</text>
</comment>
<evidence type="ECO:0000256" key="6">
    <source>
        <dbReference type="ARBA" id="ARBA00049366"/>
    </source>
</evidence>
<feature type="site" description="Cleavage; by autolysis" evidence="11">
    <location>
        <begin position="183"/>
        <end position="184"/>
    </location>
</feature>
<dbReference type="STRING" id="36166.T1GW36"/>
<keyword evidence="5" id="KW-0068">Autocatalytic cleavage</keyword>
<dbReference type="GO" id="GO:0006508">
    <property type="term" value="P:proteolysis"/>
    <property type="evidence" value="ECO:0007669"/>
    <property type="project" value="UniProtKB-KW"/>
</dbReference>
<keyword evidence="3" id="KW-0645">Protease</keyword>
<dbReference type="EMBL" id="CAQQ02116559">
    <property type="status" value="NOT_ANNOTATED_CDS"/>
    <property type="molecule type" value="Genomic_DNA"/>
</dbReference>